<evidence type="ECO:0000256" key="4">
    <source>
        <dbReference type="ARBA" id="ARBA00022833"/>
    </source>
</evidence>
<evidence type="ECO:0000256" key="9">
    <source>
        <dbReference type="SAM" id="MobiDB-lite"/>
    </source>
</evidence>
<dbReference type="Gene3D" id="3.30.40.10">
    <property type="entry name" value="Zinc/RING finger domain, C3HC4 (zinc finger)"/>
    <property type="match status" value="1"/>
</dbReference>
<evidence type="ECO:0000256" key="8">
    <source>
        <dbReference type="PROSITE-ProRule" id="PRU00146"/>
    </source>
</evidence>
<dbReference type="InterPro" id="IPR019786">
    <property type="entry name" value="Zinc_finger_PHD-type_CS"/>
</dbReference>
<dbReference type="GO" id="GO:0048188">
    <property type="term" value="C:Set1C/COMPASS complex"/>
    <property type="evidence" value="ECO:0007669"/>
    <property type="project" value="InterPro"/>
</dbReference>
<dbReference type="CDD" id="cd15552">
    <property type="entry name" value="PHD_PHF3_like"/>
    <property type="match status" value="1"/>
</dbReference>
<keyword evidence="5" id="KW-0805">Transcription regulation</keyword>
<feature type="compositionally biased region" description="Polar residues" evidence="9">
    <location>
        <begin position="1290"/>
        <end position="1308"/>
    </location>
</feature>
<dbReference type="GO" id="GO:0008270">
    <property type="term" value="F:zinc ion binding"/>
    <property type="evidence" value="ECO:0007669"/>
    <property type="project" value="UniProtKB-KW"/>
</dbReference>
<keyword evidence="7" id="KW-0539">Nucleus</keyword>
<comment type="caution">
    <text evidence="11">The sequence shown here is derived from an EMBL/GenBank/DDBJ whole genome shotgun (WGS) entry which is preliminary data.</text>
</comment>
<dbReference type="InterPro" id="IPR037869">
    <property type="entry name" value="Spp1/CFP1"/>
</dbReference>
<keyword evidence="4" id="KW-0862">Zinc</keyword>
<dbReference type="SUPFAM" id="SSF57903">
    <property type="entry name" value="FYVE/PHD zinc finger"/>
    <property type="match status" value="1"/>
</dbReference>
<evidence type="ECO:0000256" key="3">
    <source>
        <dbReference type="ARBA" id="ARBA00022771"/>
    </source>
</evidence>
<feature type="compositionally biased region" description="Low complexity" evidence="9">
    <location>
        <begin position="1386"/>
        <end position="1396"/>
    </location>
</feature>
<comment type="subcellular location">
    <subcellularLocation>
        <location evidence="1">Nucleus</location>
    </subcellularLocation>
</comment>
<organism evidence="11 12">
    <name type="scientific">Schistosoma japonicum</name>
    <name type="common">Blood fluke</name>
    <dbReference type="NCBI Taxonomy" id="6182"/>
    <lineage>
        <taxon>Eukaryota</taxon>
        <taxon>Metazoa</taxon>
        <taxon>Spiralia</taxon>
        <taxon>Lophotrochozoa</taxon>
        <taxon>Platyhelminthes</taxon>
        <taxon>Trematoda</taxon>
        <taxon>Digenea</taxon>
        <taxon>Strigeidida</taxon>
        <taxon>Schistosomatoidea</taxon>
        <taxon>Schistosomatidae</taxon>
        <taxon>Schistosoma</taxon>
    </lineage>
</organism>
<dbReference type="SUPFAM" id="SSF160481">
    <property type="entry name" value="BRK domain-like"/>
    <property type="match status" value="1"/>
</dbReference>
<dbReference type="InterPro" id="IPR006576">
    <property type="entry name" value="BRK_domain"/>
</dbReference>
<feature type="compositionally biased region" description="Basic residues" evidence="9">
    <location>
        <begin position="131"/>
        <end position="140"/>
    </location>
</feature>
<dbReference type="PROSITE" id="PS50016">
    <property type="entry name" value="ZF_PHD_2"/>
    <property type="match status" value="1"/>
</dbReference>
<gene>
    <name evidence="11" type="ORF">EWB00_007283</name>
</gene>
<dbReference type="InterPro" id="IPR019787">
    <property type="entry name" value="Znf_PHD-finger"/>
</dbReference>
<reference evidence="11 12" key="1">
    <citation type="submission" date="2019-03" db="EMBL/GenBank/DDBJ databases">
        <title>An improved genome assembly of the fluke Schistosoma japonicum.</title>
        <authorList>
            <person name="Hu W."/>
            <person name="Luo F."/>
            <person name="Yin M."/>
            <person name="Mo X."/>
            <person name="Sun C."/>
            <person name="Wu Q."/>
            <person name="Zhu B."/>
            <person name="Xiang M."/>
            <person name="Wang J."/>
            <person name="Wang Y."/>
            <person name="Zhang T."/>
            <person name="Xu B."/>
            <person name="Zheng H."/>
            <person name="Feng Z."/>
        </authorList>
    </citation>
    <scope>NUCLEOTIDE SEQUENCE [LARGE SCALE GENOMIC DNA]</scope>
    <source>
        <strain evidence="11">HuSjv2</strain>
        <tissue evidence="11">Worms</tissue>
    </source>
</reference>
<dbReference type="InterPro" id="IPR001965">
    <property type="entry name" value="Znf_PHD"/>
</dbReference>
<dbReference type="InterPro" id="IPR013083">
    <property type="entry name" value="Znf_RING/FYVE/PHD"/>
</dbReference>
<feature type="region of interest" description="Disordered" evidence="9">
    <location>
        <begin position="114"/>
        <end position="154"/>
    </location>
</feature>
<dbReference type="Gene3D" id="3.40.5.120">
    <property type="match status" value="1"/>
</dbReference>
<keyword evidence="12" id="KW-1185">Reference proteome</keyword>
<evidence type="ECO:0000256" key="5">
    <source>
        <dbReference type="ARBA" id="ARBA00023015"/>
    </source>
</evidence>
<evidence type="ECO:0000256" key="6">
    <source>
        <dbReference type="ARBA" id="ARBA00023163"/>
    </source>
</evidence>
<evidence type="ECO:0000313" key="11">
    <source>
        <dbReference type="EMBL" id="TNN08079.1"/>
    </source>
</evidence>
<feature type="region of interest" description="Disordered" evidence="9">
    <location>
        <begin position="1359"/>
        <end position="1396"/>
    </location>
</feature>
<feature type="domain" description="PHD-type" evidence="10">
    <location>
        <begin position="160"/>
        <end position="214"/>
    </location>
</feature>
<evidence type="ECO:0000256" key="7">
    <source>
        <dbReference type="ARBA" id="ARBA00023242"/>
    </source>
</evidence>
<name>A0A4Z2CUZ6_SCHJA</name>
<dbReference type="EMBL" id="SKCS01000415">
    <property type="protein sequence ID" value="TNN08079.1"/>
    <property type="molecule type" value="Genomic_DNA"/>
</dbReference>
<evidence type="ECO:0000256" key="1">
    <source>
        <dbReference type="ARBA" id="ARBA00004123"/>
    </source>
</evidence>
<dbReference type="Pfam" id="PF00628">
    <property type="entry name" value="PHD"/>
    <property type="match status" value="1"/>
</dbReference>
<evidence type="ECO:0000259" key="10">
    <source>
        <dbReference type="PROSITE" id="PS50016"/>
    </source>
</evidence>
<feature type="compositionally biased region" description="Low complexity" evidence="9">
    <location>
        <begin position="1368"/>
        <end position="1379"/>
    </location>
</feature>
<feature type="region of interest" description="Disordered" evidence="9">
    <location>
        <begin position="1288"/>
        <end position="1338"/>
    </location>
</feature>
<sequence length="1420" mass="157779">MSFISDVDDLATQLFVIEDLTPGYNHVKELKEISLEHEACRLDNFACPPENESNCIQLAHNVSTPELRQIPSTPTVSRRQSARIEAKQKDKKACRESEDETSEYCLKTKIPGGLTKKGNKLSPHLKTNSSTRKKRTRSRRTQSEDSSNCSVDSEENDPERLWCICRQPHDERFMICCDLCDEWYHGDCVGIKPEEGKRMEKNEIEFVCDSCKLMGAYTDKNDNVDNPQLQGFITGSDIVTTFTSAEFPPISTSISPTSGLTATIVNSLRLRLTEEAEKERDRLTVLPEADTALKYPSEDDSSISESFSTLTSTEDTPVTVVADENKVPSTIDSLQSVNLSSRSLLRRKKRPRITLKNETTEQVTPATNSCLGPNCDKIINPQVSLYCSNKCLKAYGIDVLQTIFKKHDSDPPDKSAHQHQLESRKTLVVLDRRSGTVLNGTRAPTSDSLVDFLSAHPTFQVVYDRQTNDRPRKSASLNQLNKCSGQIEASNAYKISSSDLDCSTFSSVSSESNNNNEQHQILSPESIGHIRKKYQRLLLALLEKRTQTSRHIFTVNRSRLKMLAVELESVISARNNLTDCPKTLKEDLSSPLAQDYSTYKCQLHLFLNCLNSHGLSEKSSSDTTEQQPSVGLRDQFFDLIISGLLKPGDLAHCQNVKTLESIVKRTRLADNAHNKLSSLNPTVSNNVVSSPESSSLAITCQPTESTLTTSSVTTSDEHLDTTSEHGKHLYDMHCKRCTGQIKMKHQQLLKVTMSSTFNSTTTTVCAPSVKTEPIVVSTSMEEKTSFPNPVTSIQPKLSIGVPSILPIHETVKLSPKSVNDHTVLKQTEHVEDTTACLKKETNQLRCPTNQYNPKTKSNFKGPIHPSMSPCSSVSEPCQDNPVPLKSFSCSSHHHPPSSTVSTGLLDLPLPPSLHNSSLDSQSNDICNSYNPLLILKEKLNSTCCLWTGLLSLSTQYSGREHLFSLEINVYPFGYIQPKASCYYPNSDNNDDGNVIIQWDSLLLGKQTSLVVSRGVNLTSLPVYFGQTLLDSTHPRELFVLRVASRTKQMSHIYKDIFNHLKEINACGSLEPRFQDAYDCLLYPLVGSAHLRDILLPENLLSKFHITGCDTIGENQLLIILTKPIKVTPAVENYSSPLPPSSSSAPSILNSVQGVPVNMEETVVNAPSPLLNSALKSATTVISAQPSDEAFSAEINKSENITVEVSSVNIPGDVDLRPFTTTQNPNHPYSTTQEWCRPLSSEDVDYRKLIPQPPIDSVQYAPQSISNHLSLLNNDDYKLIPHVSPEFHQKGSFSSNKPINTVEPTNYQPLDSARHLLPDPVKKRRSSGGSRFPLPFTTANSFTTNSPPITINIQRSNPCALLPTPSVQPLHHPSSSTLSSSRHRLSNRSSSLALRSLSPKKPPIVVHYYNHHKYRHSHYRR</sequence>
<protein>
    <submittedName>
        <fullName evidence="11">Death-inducer obliterator 1</fullName>
    </submittedName>
</protein>
<keyword evidence="6" id="KW-0804">Transcription</keyword>
<feature type="compositionally biased region" description="Polar residues" evidence="9">
    <location>
        <begin position="68"/>
        <end position="79"/>
    </location>
</feature>
<accession>A0A4Z2CUZ6</accession>
<evidence type="ECO:0000313" key="12">
    <source>
        <dbReference type="Proteomes" id="UP000311919"/>
    </source>
</evidence>
<dbReference type="STRING" id="6182.A0A4Z2CUZ6"/>
<dbReference type="InterPro" id="IPR037259">
    <property type="entry name" value="BRK_sf"/>
</dbReference>
<feature type="compositionally biased region" description="Basic and acidic residues" evidence="9">
    <location>
        <begin position="82"/>
        <end position="95"/>
    </location>
</feature>
<dbReference type="PROSITE" id="PS01359">
    <property type="entry name" value="ZF_PHD_1"/>
    <property type="match status" value="1"/>
</dbReference>
<dbReference type="PANTHER" id="PTHR46174:SF1">
    <property type="entry name" value="CXXC-TYPE ZINC FINGER PROTEIN 1"/>
    <property type="match status" value="1"/>
</dbReference>
<keyword evidence="3 8" id="KW-0863">Zinc-finger</keyword>
<dbReference type="InterPro" id="IPR011011">
    <property type="entry name" value="Znf_FYVE_PHD"/>
</dbReference>
<feature type="region of interest" description="Disordered" evidence="9">
    <location>
        <begin position="68"/>
        <end position="95"/>
    </location>
</feature>
<evidence type="ECO:0000256" key="2">
    <source>
        <dbReference type="ARBA" id="ARBA00022723"/>
    </source>
</evidence>
<keyword evidence="2" id="KW-0479">Metal-binding</keyword>
<dbReference type="SMART" id="SM00249">
    <property type="entry name" value="PHD"/>
    <property type="match status" value="1"/>
</dbReference>
<dbReference type="GO" id="GO:0045893">
    <property type="term" value="P:positive regulation of DNA-templated transcription"/>
    <property type="evidence" value="ECO:0007669"/>
    <property type="project" value="TreeGrafter"/>
</dbReference>
<dbReference type="Pfam" id="PF07533">
    <property type="entry name" value="BRK"/>
    <property type="match status" value="1"/>
</dbReference>
<dbReference type="PANTHER" id="PTHR46174">
    <property type="entry name" value="CXXC-TYPE ZINC FINGER PROTEIN 1"/>
    <property type="match status" value="1"/>
</dbReference>
<feature type="compositionally biased region" description="Basic and acidic residues" evidence="9">
    <location>
        <begin position="1311"/>
        <end position="1320"/>
    </location>
</feature>
<dbReference type="Proteomes" id="UP000311919">
    <property type="component" value="Unassembled WGS sequence"/>
</dbReference>
<proteinExistence type="predicted"/>
<dbReference type="OrthoDB" id="784962at2759"/>